<gene>
    <name evidence="1" type="ORF">ACFOSX_12360</name>
</gene>
<comment type="caution">
    <text evidence="1">The sequence shown here is derived from an EMBL/GenBank/DDBJ whole genome shotgun (WGS) entry which is preliminary data.</text>
</comment>
<accession>A0ABV8AMS1</accession>
<evidence type="ECO:0000313" key="1">
    <source>
        <dbReference type="EMBL" id="MFC3878022.1"/>
    </source>
</evidence>
<reference evidence="2" key="1">
    <citation type="journal article" date="2019" name="Int. J. Syst. Evol. Microbiol.">
        <title>The Global Catalogue of Microorganisms (GCM) 10K type strain sequencing project: providing services to taxonomists for standard genome sequencing and annotation.</title>
        <authorList>
            <consortium name="The Broad Institute Genomics Platform"/>
            <consortium name="The Broad Institute Genome Sequencing Center for Infectious Disease"/>
            <person name="Wu L."/>
            <person name="Ma J."/>
        </authorList>
    </citation>
    <scope>NUCLEOTIDE SEQUENCE [LARGE SCALE GENOMIC DNA]</scope>
    <source>
        <strain evidence="2">CECT 8979</strain>
    </source>
</reference>
<name>A0ABV8AMS1_9FLAO</name>
<dbReference type="RefSeq" id="WP_386101563.1">
    <property type="nucleotide sequence ID" value="NZ_JBHSAT010000022.1"/>
</dbReference>
<dbReference type="Proteomes" id="UP001595812">
    <property type="component" value="Unassembled WGS sequence"/>
</dbReference>
<keyword evidence="2" id="KW-1185">Reference proteome</keyword>
<dbReference type="InterPro" id="IPR015003">
    <property type="entry name" value="DUF1853"/>
</dbReference>
<dbReference type="Pfam" id="PF08907">
    <property type="entry name" value="DUF1853"/>
    <property type="match status" value="1"/>
</dbReference>
<evidence type="ECO:0000313" key="2">
    <source>
        <dbReference type="Proteomes" id="UP001595812"/>
    </source>
</evidence>
<protein>
    <submittedName>
        <fullName evidence="1">DUF1853 family protein</fullName>
    </submittedName>
</protein>
<proteinExistence type="predicted"/>
<dbReference type="EMBL" id="JBHSAT010000022">
    <property type="protein sequence ID" value="MFC3878022.1"/>
    <property type="molecule type" value="Genomic_DNA"/>
</dbReference>
<organism evidence="1 2">
    <name type="scientific">Winogradskyella maritima</name>
    <dbReference type="NCBI Taxonomy" id="1517766"/>
    <lineage>
        <taxon>Bacteria</taxon>
        <taxon>Pseudomonadati</taxon>
        <taxon>Bacteroidota</taxon>
        <taxon>Flavobacteriia</taxon>
        <taxon>Flavobacteriales</taxon>
        <taxon>Flavobacteriaceae</taxon>
        <taxon>Winogradskyella</taxon>
    </lineage>
</organism>
<sequence>MDAKTQIEHQFSGFLKTPNLWLNTAPIGVQPFIIEDSNLNFEEDLKPLNQRLGKRIEEFVEFCLNGSDVISHLKKSLQIKSGKQTIGELDFLFIENNNPIHLEVAYKFYLHDPNLGDLKTIESWVGPNKKDNLYLKSEKLRLKQLPLLYHKESARILETFQMNPSNITQRLSFKAQLYVPYNSEVNDFGVLNPDCVAGYYLHQHQLSVLQDSNIYIPKKLNWGSEPQATADYRSFQIVIEELLVMLQSQRSPLLWLKSSNGDYSRCFVVWW</sequence>